<evidence type="ECO:0000256" key="11">
    <source>
        <dbReference type="PROSITE-ProRule" id="PRU00433"/>
    </source>
</evidence>
<evidence type="ECO:0000256" key="1">
    <source>
        <dbReference type="ARBA" id="ARBA00001913"/>
    </source>
</evidence>
<keyword evidence="7" id="KW-0106">Calcium</keyword>
<protein>
    <submittedName>
        <fullName evidence="14">PQQ-dependent dehydrogenase, methanol/ethanol family</fullName>
    </submittedName>
</protein>
<dbReference type="RefSeq" id="WP_279296000.1">
    <property type="nucleotide sequence ID" value="NZ_JAOTIF010000002.1"/>
</dbReference>
<dbReference type="GO" id="GO:0009055">
    <property type="term" value="F:electron transfer activity"/>
    <property type="evidence" value="ECO:0007669"/>
    <property type="project" value="InterPro"/>
</dbReference>
<accession>A0A9X2XVN6</accession>
<keyword evidence="5 11" id="KW-0479">Metal-binding</keyword>
<evidence type="ECO:0000313" key="14">
    <source>
        <dbReference type="EMBL" id="MCU7548553.1"/>
    </source>
</evidence>
<dbReference type="GO" id="GO:0016614">
    <property type="term" value="F:oxidoreductase activity, acting on CH-OH group of donors"/>
    <property type="evidence" value="ECO:0007669"/>
    <property type="project" value="InterPro"/>
</dbReference>
<keyword evidence="9 11" id="KW-0408">Iron</keyword>
<dbReference type="Pfam" id="PF13442">
    <property type="entry name" value="Cytochrome_CBB3"/>
    <property type="match status" value="1"/>
</dbReference>
<dbReference type="PROSITE" id="PS51257">
    <property type="entry name" value="PROKAR_LIPOPROTEIN"/>
    <property type="match status" value="1"/>
</dbReference>
<dbReference type="InterPro" id="IPR036909">
    <property type="entry name" value="Cyt_c-like_dom_sf"/>
</dbReference>
<comment type="cofactor">
    <cofactor evidence="1">
        <name>Ca(2+)</name>
        <dbReference type="ChEBI" id="CHEBI:29108"/>
    </cofactor>
</comment>
<evidence type="ECO:0000256" key="8">
    <source>
        <dbReference type="ARBA" id="ARBA00023002"/>
    </source>
</evidence>
<evidence type="ECO:0000256" key="12">
    <source>
        <dbReference type="SAM" id="MobiDB-lite"/>
    </source>
</evidence>
<dbReference type="NCBIfam" id="TIGR03075">
    <property type="entry name" value="PQQ_enz_alc_DH"/>
    <property type="match status" value="1"/>
</dbReference>
<keyword evidence="10" id="KW-1015">Disulfide bond</keyword>
<dbReference type="SUPFAM" id="SSF46626">
    <property type="entry name" value="Cytochrome c"/>
    <property type="match status" value="1"/>
</dbReference>
<evidence type="ECO:0000256" key="3">
    <source>
        <dbReference type="ARBA" id="ARBA00008156"/>
    </source>
</evidence>
<gene>
    <name evidence="14" type="ORF">OCK74_05465</name>
</gene>
<evidence type="ECO:0000256" key="7">
    <source>
        <dbReference type="ARBA" id="ARBA00022837"/>
    </source>
</evidence>
<dbReference type="InterPro" id="IPR009056">
    <property type="entry name" value="Cyt_c-like_dom"/>
</dbReference>
<evidence type="ECO:0000256" key="4">
    <source>
        <dbReference type="ARBA" id="ARBA00022617"/>
    </source>
</evidence>
<keyword evidence="6" id="KW-0732">Signal</keyword>
<name>A0A9X2XVN6_9BACT</name>
<dbReference type="PROSITE" id="PS51007">
    <property type="entry name" value="CYTC"/>
    <property type="match status" value="1"/>
</dbReference>
<proteinExistence type="inferred from homology"/>
<evidence type="ECO:0000256" key="9">
    <source>
        <dbReference type="ARBA" id="ARBA00023004"/>
    </source>
</evidence>
<comment type="cofactor">
    <cofactor evidence="2">
        <name>pyrroloquinoline quinone</name>
        <dbReference type="ChEBI" id="CHEBI:58442"/>
    </cofactor>
</comment>
<comment type="similarity">
    <text evidence="3">Belongs to the bacterial PQQ dehydrogenase family.</text>
</comment>
<feature type="domain" description="Cytochrome c" evidence="13">
    <location>
        <begin position="603"/>
        <end position="682"/>
    </location>
</feature>
<evidence type="ECO:0000256" key="2">
    <source>
        <dbReference type="ARBA" id="ARBA00001931"/>
    </source>
</evidence>
<evidence type="ECO:0000259" key="13">
    <source>
        <dbReference type="PROSITE" id="PS51007"/>
    </source>
</evidence>
<dbReference type="InterPro" id="IPR018391">
    <property type="entry name" value="PQQ_b-propeller_rpt"/>
</dbReference>
<evidence type="ECO:0000256" key="5">
    <source>
        <dbReference type="ARBA" id="ARBA00022723"/>
    </source>
</evidence>
<keyword evidence="4 11" id="KW-0349">Heme</keyword>
<dbReference type="EMBL" id="JAOTIF010000002">
    <property type="protein sequence ID" value="MCU7548553.1"/>
    <property type="molecule type" value="Genomic_DNA"/>
</dbReference>
<dbReference type="GO" id="GO:0020037">
    <property type="term" value="F:heme binding"/>
    <property type="evidence" value="ECO:0007669"/>
    <property type="project" value="InterPro"/>
</dbReference>
<reference evidence="14" key="1">
    <citation type="submission" date="2022-09" db="EMBL/GenBank/DDBJ databases">
        <authorList>
            <person name="Yuan C."/>
            <person name="Ke Z."/>
        </authorList>
    </citation>
    <scope>NUCLEOTIDE SEQUENCE</scope>
    <source>
        <strain evidence="14">LB-8</strain>
    </source>
</reference>
<dbReference type="CDD" id="cd10279">
    <property type="entry name" value="PQQ_ADH_II"/>
    <property type="match status" value="1"/>
</dbReference>
<evidence type="ECO:0000256" key="6">
    <source>
        <dbReference type="ARBA" id="ARBA00022729"/>
    </source>
</evidence>
<dbReference type="GO" id="GO:0005509">
    <property type="term" value="F:calcium ion binding"/>
    <property type="evidence" value="ECO:0007669"/>
    <property type="project" value="InterPro"/>
</dbReference>
<dbReference type="GO" id="GO:0016020">
    <property type="term" value="C:membrane"/>
    <property type="evidence" value="ECO:0007669"/>
    <property type="project" value="InterPro"/>
</dbReference>
<dbReference type="Pfam" id="PF01011">
    <property type="entry name" value="PQQ"/>
    <property type="match status" value="2"/>
</dbReference>
<dbReference type="InterPro" id="IPR011047">
    <property type="entry name" value="Quinoprotein_ADH-like_sf"/>
</dbReference>
<dbReference type="Gene3D" id="2.140.10.10">
    <property type="entry name" value="Quinoprotein alcohol dehydrogenase-like superfamily"/>
    <property type="match status" value="1"/>
</dbReference>
<evidence type="ECO:0000256" key="10">
    <source>
        <dbReference type="ARBA" id="ARBA00023157"/>
    </source>
</evidence>
<dbReference type="PANTHER" id="PTHR32303">
    <property type="entry name" value="QUINOPROTEIN ALCOHOL DEHYDROGENASE (CYTOCHROME C)"/>
    <property type="match status" value="1"/>
</dbReference>
<dbReference type="InterPro" id="IPR002372">
    <property type="entry name" value="PQQ_rpt_dom"/>
</dbReference>
<dbReference type="AlphaFoldDB" id="A0A9X2XVN6"/>
<dbReference type="SUPFAM" id="SSF50998">
    <property type="entry name" value="Quinoprotein alcohol dehydrogenase-like"/>
    <property type="match status" value="1"/>
</dbReference>
<sequence length="701" mass="77183">MRKLLAIAFICLLVSCGRKKTVDADDDMLAAASEHPGEWLTHGLDYHEDRYSLLTQINKENVNTLGLAWVASLESKRGLEATPLIADGIMYLTGVWSIVYAIDASNGKIIWKYDPKVPPKHAEKLCCDIVNRGVALYKGKIYSGTLDGRLIALDAATGSLQWEVMTVDTTKPYSITGAPRVVDGKVIIGNGGAEFGVRGYVSAYDPETGKLVWRFYTVPGNPAEPFENKAMETAAKTWAGEWWKYGGGGTVWDAMAYDPELKMLYVGTGNGSPWNRKYRSDGKGDNLYISSIIALNPSNGELIWYYQTTPGDSWDFTAAQHIILADIEIKGQKRKVLMQAPKNGFFYVLDRTNGKLISGDPFVYTNWAKKIDEGTGRPIEEEGVHYETVNTDISPNFNGGHNWHPMAYNPKLNLVYIPARENASNYGQDLEWKYNEKGFGTGNGWNLAMGSNPAVPTKTDTATKKFPRGMLIAWNPVLRKEVWRVPQTADWNGGVLATASDLVFQGTAEGNFIAYDGSNGKELWKINLGGGIIAPPVSYMLNGKQYLSVAAGWGGGYGMKKKYVPIQTGRVFSFVLNGNGKMPAFNKATSSAIPPATFTATATEVKHGDELFNRYCGTCHVLNEGGGGLAPDLAYSVRPTNAEGFKAIVHDGGFLPLGMPKFGDRLSEKDVEDIRKFILTKAREQKQVPKEDTKYRKEDEQ</sequence>
<dbReference type="Gene3D" id="1.10.760.10">
    <property type="entry name" value="Cytochrome c-like domain"/>
    <property type="match status" value="1"/>
</dbReference>
<organism evidence="14 15">
    <name type="scientific">Paraflavisolibacter caeni</name>
    <dbReference type="NCBI Taxonomy" id="2982496"/>
    <lineage>
        <taxon>Bacteria</taxon>
        <taxon>Pseudomonadati</taxon>
        <taxon>Bacteroidota</taxon>
        <taxon>Chitinophagia</taxon>
        <taxon>Chitinophagales</taxon>
        <taxon>Chitinophagaceae</taxon>
        <taxon>Paraflavisolibacter</taxon>
    </lineage>
</organism>
<keyword evidence="15" id="KW-1185">Reference proteome</keyword>
<reference evidence="14" key="2">
    <citation type="submission" date="2023-04" db="EMBL/GenBank/DDBJ databases">
        <title>Paracnuella aquatica gen. nov., sp. nov., a member of the family Chitinophagaceae isolated from a hot spring.</title>
        <authorList>
            <person name="Wang C."/>
        </authorList>
    </citation>
    <scope>NUCLEOTIDE SEQUENCE</scope>
    <source>
        <strain evidence="14">LB-8</strain>
    </source>
</reference>
<dbReference type="Proteomes" id="UP001155483">
    <property type="component" value="Unassembled WGS sequence"/>
</dbReference>
<keyword evidence="8" id="KW-0560">Oxidoreductase</keyword>
<feature type="region of interest" description="Disordered" evidence="12">
    <location>
        <begin position="682"/>
        <end position="701"/>
    </location>
</feature>
<comment type="caution">
    <text evidence="14">The sequence shown here is derived from an EMBL/GenBank/DDBJ whole genome shotgun (WGS) entry which is preliminary data.</text>
</comment>
<dbReference type="SMART" id="SM00564">
    <property type="entry name" value="PQQ"/>
    <property type="match status" value="5"/>
</dbReference>
<evidence type="ECO:0000313" key="15">
    <source>
        <dbReference type="Proteomes" id="UP001155483"/>
    </source>
</evidence>
<dbReference type="InterPro" id="IPR017512">
    <property type="entry name" value="PQQ_MeOH/EtOH_DH"/>
</dbReference>